<sequence length="82" mass="8642">MSTIISSAPIVILKARGGVVVSTYSNELEAVKDMLDNGSLGGLGSCYGSVMHLDALIQVEEEIANVRMAIQRFTDEDAAPAT</sequence>
<dbReference type="STRING" id="1457154.CAPSK01_001764"/>
<dbReference type="AlphaFoldDB" id="A0A084Y2G5"/>
<evidence type="ECO:0000313" key="1">
    <source>
        <dbReference type="EMBL" id="KFB68909.1"/>
    </source>
</evidence>
<accession>A0A084Y2G5</accession>
<gene>
    <name evidence="1" type="ORF">CAPSK01_001764</name>
</gene>
<organism evidence="1 2">
    <name type="scientific">Candidatus Accumulibacter vicinus</name>
    <dbReference type="NCBI Taxonomy" id="2954382"/>
    <lineage>
        <taxon>Bacteria</taxon>
        <taxon>Pseudomonadati</taxon>
        <taxon>Pseudomonadota</taxon>
        <taxon>Betaproteobacteria</taxon>
        <taxon>Candidatus Accumulibacter</taxon>
    </lineage>
</organism>
<comment type="caution">
    <text evidence="1">The sequence shown here is derived from an EMBL/GenBank/DDBJ whole genome shotgun (WGS) entry which is preliminary data.</text>
</comment>
<evidence type="ECO:0000313" key="2">
    <source>
        <dbReference type="Proteomes" id="UP000019812"/>
    </source>
</evidence>
<dbReference type="Proteomes" id="UP000019812">
    <property type="component" value="Unassembled WGS sequence"/>
</dbReference>
<dbReference type="EMBL" id="JDSS02000019">
    <property type="protein sequence ID" value="KFB68909.1"/>
    <property type="molecule type" value="Genomic_DNA"/>
</dbReference>
<reference evidence="1 2" key="1">
    <citation type="submission" date="2014-07" db="EMBL/GenBank/DDBJ databases">
        <title>Expanding our view of genomic diversity in Candidatus Accumulibacter clades.</title>
        <authorList>
            <person name="Skennerton C.T."/>
            <person name="Barr J.J."/>
            <person name="Slater F.R."/>
            <person name="Bond P.L."/>
            <person name="Tyson G.W."/>
        </authorList>
    </citation>
    <scope>NUCLEOTIDE SEQUENCE [LARGE SCALE GENOMIC DNA]</scope>
    <source>
        <strain evidence="2">SK-01</strain>
    </source>
</reference>
<dbReference type="RefSeq" id="WP_034924760.1">
    <property type="nucleotide sequence ID" value="NZ_JDSS02000019.1"/>
</dbReference>
<protein>
    <submittedName>
        <fullName evidence="1">Uncharacterized protein</fullName>
    </submittedName>
</protein>
<proteinExistence type="predicted"/>
<name>A0A084Y2G5_9PROT</name>